<evidence type="ECO:0000313" key="8">
    <source>
        <dbReference type="Proteomes" id="UP000241639"/>
    </source>
</evidence>
<dbReference type="EMBL" id="PZZP01000006">
    <property type="protein sequence ID" value="PTM52180.1"/>
    <property type="molecule type" value="Genomic_DNA"/>
</dbReference>
<dbReference type="GO" id="GO:0030255">
    <property type="term" value="P:protein secretion by the type IV secretion system"/>
    <property type="evidence" value="ECO:0007669"/>
    <property type="project" value="InterPro"/>
</dbReference>
<dbReference type="Proteomes" id="UP000241639">
    <property type="component" value="Unassembled WGS sequence"/>
</dbReference>
<evidence type="ECO:0000256" key="5">
    <source>
        <dbReference type="SAM" id="Phobius"/>
    </source>
</evidence>
<dbReference type="Pfam" id="PF04610">
    <property type="entry name" value="TrbL"/>
    <property type="match status" value="1"/>
</dbReference>
<feature type="transmembrane region" description="Helical" evidence="5">
    <location>
        <begin position="263"/>
        <end position="284"/>
    </location>
</feature>
<evidence type="ECO:0000256" key="4">
    <source>
        <dbReference type="SAM" id="MobiDB-lite"/>
    </source>
</evidence>
<feature type="signal peptide" evidence="6">
    <location>
        <begin position="1"/>
        <end position="26"/>
    </location>
</feature>
<evidence type="ECO:0000256" key="6">
    <source>
        <dbReference type="SAM" id="SignalP"/>
    </source>
</evidence>
<dbReference type="RefSeq" id="WP_107728681.1">
    <property type="nucleotide sequence ID" value="NZ_PZZP01000006.1"/>
</dbReference>
<gene>
    <name evidence="7" type="ORF">C8J48_3727</name>
</gene>
<feature type="region of interest" description="Disordered" evidence="4">
    <location>
        <begin position="34"/>
        <end position="94"/>
    </location>
</feature>
<proteinExistence type="predicted"/>
<evidence type="ECO:0000256" key="2">
    <source>
        <dbReference type="ARBA" id="ARBA00022989"/>
    </source>
</evidence>
<protein>
    <submittedName>
        <fullName evidence="7">TrbL/VirB6 plasmid conjugal transfer protein</fullName>
    </submittedName>
</protein>
<dbReference type="AlphaFoldDB" id="A0A2T4YZ03"/>
<evidence type="ECO:0000256" key="1">
    <source>
        <dbReference type="ARBA" id="ARBA00022692"/>
    </source>
</evidence>
<keyword evidence="3 5" id="KW-0472">Membrane</keyword>
<dbReference type="NCBIfam" id="NF046089">
    <property type="entry name" value="CD3337_EF1877"/>
    <property type="match status" value="1"/>
</dbReference>
<feature type="transmembrane region" description="Helical" evidence="5">
    <location>
        <begin position="445"/>
        <end position="468"/>
    </location>
</feature>
<feature type="compositionally biased region" description="Basic and acidic residues" evidence="4">
    <location>
        <begin position="36"/>
        <end position="58"/>
    </location>
</feature>
<keyword evidence="1 5" id="KW-0812">Transmembrane</keyword>
<keyword evidence="6" id="KW-0732">Signal</keyword>
<feature type="transmembrane region" description="Helical" evidence="5">
    <location>
        <begin position="480"/>
        <end position="503"/>
    </location>
</feature>
<accession>A0A2T4YZ03</accession>
<dbReference type="InterPro" id="IPR058112">
    <property type="entry name" value="CD3337_EF1877-like"/>
</dbReference>
<feature type="transmembrane region" description="Helical" evidence="5">
    <location>
        <begin position="230"/>
        <end position="251"/>
    </location>
</feature>
<reference evidence="7 8" key="1">
    <citation type="submission" date="2018-04" db="EMBL/GenBank/DDBJ databases">
        <title>Genomic Encyclopedia of Archaeal and Bacterial Type Strains, Phase II (KMG-II): from individual species to whole genera.</title>
        <authorList>
            <person name="Goeker M."/>
        </authorList>
    </citation>
    <scope>NUCLEOTIDE SEQUENCE [LARGE SCALE GENOMIC DNA]</scope>
    <source>
        <strain evidence="7 8">DSM 45169</strain>
    </source>
</reference>
<feature type="chain" id="PRO_5015660669" evidence="6">
    <location>
        <begin position="27"/>
        <end position="588"/>
    </location>
</feature>
<organism evidence="7 8">
    <name type="scientific">Desmospora activa DSM 45169</name>
    <dbReference type="NCBI Taxonomy" id="1121389"/>
    <lineage>
        <taxon>Bacteria</taxon>
        <taxon>Bacillati</taxon>
        <taxon>Bacillota</taxon>
        <taxon>Bacilli</taxon>
        <taxon>Bacillales</taxon>
        <taxon>Thermoactinomycetaceae</taxon>
        <taxon>Desmospora</taxon>
    </lineage>
</organism>
<dbReference type="InterPro" id="IPR007688">
    <property type="entry name" value="Conjugal_tfr_TrbL/VirB6"/>
</dbReference>
<comment type="caution">
    <text evidence="7">The sequence shown here is derived from an EMBL/GenBank/DDBJ whole genome shotgun (WGS) entry which is preliminary data.</text>
</comment>
<evidence type="ECO:0000256" key="3">
    <source>
        <dbReference type="ARBA" id="ARBA00023136"/>
    </source>
</evidence>
<evidence type="ECO:0000313" key="7">
    <source>
        <dbReference type="EMBL" id="PTM52180.1"/>
    </source>
</evidence>
<name>A0A2T4YZ03_9BACL</name>
<feature type="compositionally biased region" description="Basic and acidic residues" evidence="4">
    <location>
        <begin position="71"/>
        <end position="91"/>
    </location>
</feature>
<keyword evidence="8" id="KW-1185">Reference proteome</keyword>
<feature type="transmembrane region" description="Helical" evidence="5">
    <location>
        <begin position="415"/>
        <end position="439"/>
    </location>
</feature>
<feature type="transmembrane region" description="Helical" evidence="5">
    <location>
        <begin position="509"/>
        <end position="527"/>
    </location>
</feature>
<sequence length="588" mass="66867">MKKKILILLAILATPLVLSFTVAAIASDDFWGDDDDGKRTEEYRKKQEEEELKRRVGEGDMPNDLDAYNELQEKEKEKKEEKEAEAAKGEPDDFVSPAMQQQLRELGDGQLTAYDYMIYFPEERLEYVEETLNYPILYNDYYPSQYSLELILDDTYWWELKDTASNTGHFFFHQWVNTLWQYLVVFNFQVISYVENAFANDIVDSLANVVGASVQEIAGFSNGSIGDSGLWGELFTFFIVLAGAWAAYMFMIKRATTKAASGLGLTILVMVLALALFSNASGVMKYPNDISSGLSQEILGIGINLVPNSEQQIYEAEQRALRGIESEEEKEIPKEAVSFLIADRLYYLLIYEPYLLLQYGKTSSDITWSRSSAILQHKVMSEQRADAVKKEVSKDNPYDDEPTYMMTTAGTFERLAVVILLWTTHIILGISLLIMAGAILFYQLLFIILTLFAPIALLLALIPAWTYVAMNWFQKWVGAILMKLILSVFLTIILAISQVLYNTTPPSEYGYIWTITLQLLLVIGVLWKRKDIFNILRAPIRGIEQFPGENRGAGGVIRAATRYVERGYRYTKGRGRQDSRSRSARRAT</sequence>
<keyword evidence="2 5" id="KW-1133">Transmembrane helix</keyword>
<dbReference type="OrthoDB" id="2930912at2"/>